<reference evidence="1 2" key="1">
    <citation type="submission" date="2019-09" db="EMBL/GenBank/DDBJ databases">
        <title>Complete genome sequence of Arachidicoccus sp. B3-10 isolated from apple orchard soil.</title>
        <authorList>
            <person name="Kim H.S."/>
            <person name="Han K.-I."/>
            <person name="Suh M.K."/>
            <person name="Lee K.C."/>
            <person name="Eom M.K."/>
            <person name="Kim J.-S."/>
            <person name="Kang S.W."/>
            <person name="Sin Y."/>
            <person name="Lee J.-S."/>
        </authorList>
    </citation>
    <scope>NUCLEOTIDE SEQUENCE [LARGE SCALE GENOMIC DNA]</scope>
    <source>
        <strain evidence="1 2">B3-10</strain>
    </source>
</reference>
<sequence>MKKKCFIELEMKNTLDFFPYARFWIDMDLKEAMVIFAALEGVPSCEKENMPRPIKLKLVYSNQNIKEIIAESYCTLSQLERNCSRITMEIFKNLITKY</sequence>
<dbReference type="EMBL" id="CP044016">
    <property type="protein sequence ID" value="QES90317.1"/>
    <property type="molecule type" value="Genomic_DNA"/>
</dbReference>
<evidence type="ECO:0000313" key="2">
    <source>
        <dbReference type="Proteomes" id="UP000292424"/>
    </source>
</evidence>
<accession>A0A5P2G550</accession>
<keyword evidence="2" id="KW-1185">Reference proteome</keyword>
<dbReference type="KEGG" id="arac:E0W69_017210"/>
<organism evidence="1 2">
    <name type="scientific">Rhizosphaericola mali</name>
    <dbReference type="NCBI Taxonomy" id="2545455"/>
    <lineage>
        <taxon>Bacteria</taxon>
        <taxon>Pseudomonadati</taxon>
        <taxon>Bacteroidota</taxon>
        <taxon>Chitinophagia</taxon>
        <taxon>Chitinophagales</taxon>
        <taxon>Chitinophagaceae</taxon>
        <taxon>Rhizosphaericola</taxon>
    </lineage>
</organism>
<protein>
    <submittedName>
        <fullName evidence="1">Uncharacterized protein</fullName>
    </submittedName>
</protein>
<proteinExistence type="predicted"/>
<dbReference type="AlphaFoldDB" id="A0A5P2G550"/>
<evidence type="ECO:0000313" key="1">
    <source>
        <dbReference type="EMBL" id="QES90317.1"/>
    </source>
</evidence>
<dbReference type="RefSeq" id="WP_131331302.1">
    <property type="nucleotide sequence ID" value="NZ_CP044016.1"/>
</dbReference>
<dbReference type="OrthoDB" id="676292at2"/>
<gene>
    <name evidence="1" type="ORF">E0W69_017210</name>
</gene>
<dbReference type="Proteomes" id="UP000292424">
    <property type="component" value="Chromosome"/>
</dbReference>
<name>A0A5P2G550_9BACT</name>